<name>A0A7J8XUY6_GOSAI</name>
<feature type="signal peptide" evidence="1">
    <location>
        <begin position="1"/>
        <end position="20"/>
    </location>
</feature>
<proteinExistence type="predicted"/>
<evidence type="ECO:0000256" key="1">
    <source>
        <dbReference type="SAM" id="SignalP"/>
    </source>
</evidence>
<dbReference type="Proteomes" id="UP000593577">
    <property type="component" value="Unassembled WGS sequence"/>
</dbReference>
<dbReference type="EMBL" id="JABFAA010000009">
    <property type="protein sequence ID" value="MBA0690860.1"/>
    <property type="molecule type" value="Genomic_DNA"/>
</dbReference>
<accession>A0A7J8XUY6</accession>
<comment type="caution">
    <text evidence="2">The sequence shown here is derived from an EMBL/GenBank/DDBJ whole genome shotgun (WGS) entry which is preliminary data.</text>
</comment>
<dbReference type="AlphaFoldDB" id="A0A7J8XUY6"/>
<sequence length="46" mass="5128">MALFAYQFFILRVMIQTATSLQVSVGCQSMQITLPNVNSYCIHMAG</sequence>
<gene>
    <name evidence="2" type="ORF">Goari_008514</name>
</gene>
<reference evidence="2 3" key="1">
    <citation type="journal article" date="2019" name="Genome Biol. Evol.">
        <title>Insights into the evolution of the New World diploid cottons (Gossypium, subgenus Houzingenia) based on genome sequencing.</title>
        <authorList>
            <person name="Grover C.E."/>
            <person name="Arick M.A. 2nd"/>
            <person name="Thrash A."/>
            <person name="Conover J.L."/>
            <person name="Sanders W.S."/>
            <person name="Peterson D.G."/>
            <person name="Frelichowski J.E."/>
            <person name="Scheffler J.A."/>
            <person name="Scheffler B.E."/>
            <person name="Wendel J.F."/>
        </authorList>
    </citation>
    <scope>NUCLEOTIDE SEQUENCE [LARGE SCALE GENOMIC DNA]</scope>
    <source>
        <strain evidence="2">185</strain>
        <tissue evidence="2">Leaf</tissue>
    </source>
</reference>
<keyword evidence="3" id="KW-1185">Reference proteome</keyword>
<keyword evidence="1" id="KW-0732">Signal</keyword>
<organism evidence="2 3">
    <name type="scientific">Gossypium aridum</name>
    <name type="common">American cotton</name>
    <name type="synonym">Erioxylum aridum</name>
    <dbReference type="NCBI Taxonomy" id="34290"/>
    <lineage>
        <taxon>Eukaryota</taxon>
        <taxon>Viridiplantae</taxon>
        <taxon>Streptophyta</taxon>
        <taxon>Embryophyta</taxon>
        <taxon>Tracheophyta</taxon>
        <taxon>Spermatophyta</taxon>
        <taxon>Magnoliopsida</taxon>
        <taxon>eudicotyledons</taxon>
        <taxon>Gunneridae</taxon>
        <taxon>Pentapetalae</taxon>
        <taxon>rosids</taxon>
        <taxon>malvids</taxon>
        <taxon>Malvales</taxon>
        <taxon>Malvaceae</taxon>
        <taxon>Malvoideae</taxon>
        <taxon>Gossypium</taxon>
    </lineage>
</organism>
<protein>
    <submittedName>
        <fullName evidence="2">Uncharacterized protein</fullName>
    </submittedName>
</protein>
<feature type="chain" id="PRO_5029535013" evidence="1">
    <location>
        <begin position="21"/>
        <end position="46"/>
    </location>
</feature>
<evidence type="ECO:0000313" key="3">
    <source>
        <dbReference type="Proteomes" id="UP000593577"/>
    </source>
</evidence>
<evidence type="ECO:0000313" key="2">
    <source>
        <dbReference type="EMBL" id="MBA0690860.1"/>
    </source>
</evidence>